<feature type="binding site" evidence="15">
    <location>
        <position position="408"/>
    </location>
    <ligand>
        <name>Mg(2+)</name>
        <dbReference type="ChEBI" id="CHEBI:18420"/>
        <label>2</label>
    </ligand>
</feature>
<gene>
    <name evidence="15" type="primary">lysS</name>
    <name evidence="20" type="ORF">HMPREF9629_01568</name>
</gene>
<keyword evidence="13 15" id="KW-0030">Aminoacyl-tRNA synthetase</keyword>
<evidence type="ECO:0000259" key="18">
    <source>
        <dbReference type="PROSITE" id="PS50862"/>
    </source>
</evidence>
<evidence type="ECO:0000256" key="10">
    <source>
        <dbReference type="ARBA" id="ARBA00022842"/>
    </source>
</evidence>
<dbReference type="FunFam" id="2.40.50.140:FF:000024">
    <property type="entry name" value="Lysine--tRNA ligase"/>
    <property type="match status" value="1"/>
</dbReference>
<dbReference type="CDD" id="cd04322">
    <property type="entry name" value="LysRS_N"/>
    <property type="match status" value="1"/>
</dbReference>
<dbReference type="Gene3D" id="2.40.50.140">
    <property type="entry name" value="Nucleic acid-binding proteins"/>
    <property type="match status" value="2"/>
</dbReference>
<dbReference type="InterPro" id="IPR018149">
    <property type="entry name" value="Lys-tRNA-synth_II_C"/>
</dbReference>
<keyword evidence="10 15" id="KW-0460">Magnesium</keyword>
<dbReference type="HOGENOM" id="CLU_008255_6_1_9"/>
<feature type="domain" description="Aminoacyl-transfer RNA synthetases class-II family profile" evidence="18">
    <location>
        <begin position="179"/>
        <end position="489"/>
    </location>
</feature>
<evidence type="ECO:0000256" key="4">
    <source>
        <dbReference type="ARBA" id="ARBA00022490"/>
    </source>
</evidence>
<dbReference type="Pfam" id="PF01336">
    <property type="entry name" value="tRNA_anti-codon"/>
    <property type="match status" value="1"/>
</dbReference>
<evidence type="ECO:0000313" key="21">
    <source>
        <dbReference type="Proteomes" id="UP000006437"/>
    </source>
</evidence>
<keyword evidence="7 15" id="KW-0479">Metal-binding</keyword>
<dbReference type="InterPro" id="IPR004364">
    <property type="entry name" value="Aa-tRNA-synt_II"/>
</dbReference>
<dbReference type="FunFam" id="3.30.930.10:FF:000001">
    <property type="entry name" value="Lysine--tRNA ligase"/>
    <property type="match status" value="1"/>
</dbReference>
<evidence type="ECO:0000256" key="5">
    <source>
        <dbReference type="ARBA" id="ARBA00022555"/>
    </source>
</evidence>
<keyword evidence="5 16" id="KW-0820">tRNA-binding</keyword>
<dbReference type="GO" id="GO:0140096">
    <property type="term" value="F:catalytic activity, acting on a protein"/>
    <property type="evidence" value="ECO:0007669"/>
    <property type="project" value="UniProtKB-ARBA"/>
</dbReference>
<evidence type="ECO:0000256" key="3">
    <source>
        <dbReference type="ARBA" id="ARBA00011738"/>
    </source>
</evidence>
<evidence type="ECO:0000256" key="6">
    <source>
        <dbReference type="ARBA" id="ARBA00022598"/>
    </source>
</evidence>
<comment type="cofactor">
    <cofactor evidence="15 17">
        <name>Mg(2+)</name>
        <dbReference type="ChEBI" id="CHEBI:18420"/>
    </cofactor>
    <text evidence="15 17">Binds 3 Mg(2+) ions per subunit.</text>
</comment>
<keyword evidence="12 15" id="KW-0648">Protein biosynthesis</keyword>
<dbReference type="GO" id="GO:0000049">
    <property type="term" value="F:tRNA binding"/>
    <property type="evidence" value="ECO:0007669"/>
    <property type="project" value="UniProtKB-UniRule"/>
</dbReference>
<dbReference type="InterPro" id="IPR002313">
    <property type="entry name" value="Lys-tRNA-ligase_II"/>
</dbReference>
<evidence type="ECO:0000256" key="11">
    <source>
        <dbReference type="ARBA" id="ARBA00022884"/>
    </source>
</evidence>
<dbReference type="EMBL" id="AFZE01000007">
    <property type="protein sequence ID" value="EHL15993.1"/>
    <property type="molecule type" value="Genomic_DNA"/>
</dbReference>
<comment type="caution">
    <text evidence="20">The sequence shown here is derived from an EMBL/GenBank/DDBJ whole genome shotgun (WGS) entry which is preliminary data.</text>
</comment>
<dbReference type="RefSeq" id="WP_009525797.1">
    <property type="nucleotide sequence ID" value="NZ_JH414556.1"/>
</dbReference>
<dbReference type="GO" id="GO:0000287">
    <property type="term" value="F:magnesium ion binding"/>
    <property type="evidence" value="ECO:0007669"/>
    <property type="project" value="UniProtKB-UniRule"/>
</dbReference>
<feature type="domain" description="TRNA-binding" evidence="19">
    <location>
        <begin position="537"/>
        <end position="642"/>
    </location>
</feature>
<evidence type="ECO:0000256" key="17">
    <source>
        <dbReference type="RuleBase" id="RU000336"/>
    </source>
</evidence>
<dbReference type="GO" id="GO:0004824">
    <property type="term" value="F:lysine-tRNA ligase activity"/>
    <property type="evidence" value="ECO:0007669"/>
    <property type="project" value="UniProtKB-UniRule"/>
</dbReference>
<dbReference type="SUPFAM" id="SSF55681">
    <property type="entry name" value="Class II aaRS and biotin synthetases"/>
    <property type="match status" value="1"/>
</dbReference>
<dbReference type="InterPro" id="IPR006195">
    <property type="entry name" value="aa-tRNA-synth_II"/>
</dbReference>
<dbReference type="HAMAP" id="MF_00252">
    <property type="entry name" value="Lys_tRNA_synth_class2"/>
    <property type="match status" value="1"/>
</dbReference>
<evidence type="ECO:0000256" key="7">
    <source>
        <dbReference type="ARBA" id="ARBA00022723"/>
    </source>
</evidence>
<dbReference type="InterPro" id="IPR045864">
    <property type="entry name" value="aa-tRNA-synth_II/BPL/LPL"/>
</dbReference>
<evidence type="ECO:0000256" key="9">
    <source>
        <dbReference type="ARBA" id="ARBA00022840"/>
    </source>
</evidence>
<name>G9WZG7_9FIRM</name>
<dbReference type="PANTHER" id="PTHR42918:SF15">
    <property type="entry name" value="LYSINE--TRNA LIGASE, CHLOROPLASTIC_MITOCHONDRIAL"/>
    <property type="match status" value="1"/>
</dbReference>
<dbReference type="InterPro" id="IPR044136">
    <property type="entry name" value="Lys-tRNA-ligase_II_N"/>
</dbReference>
<keyword evidence="4 15" id="KW-0963">Cytoplasm</keyword>
<evidence type="ECO:0000256" key="12">
    <source>
        <dbReference type="ARBA" id="ARBA00022917"/>
    </source>
</evidence>
<dbReference type="NCBIfam" id="TIGR00499">
    <property type="entry name" value="lysS_bact"/>
    <property type="match status" value="1"/>
</dbReference>
<evidence type="ECO:0000256" key="15">
    <source>
        <dbReference type="HAMAP-Rule" id="MF_00252"/>
    </source>
</evidence>
<dbReference type="GO" id="GO:0016740">
    <property type="term" value="F:transferase activity"/>
    <property type="evidence" value="ECO:0007669"/>
    <property type="project" value="UniProtKB-ARBA"/>
</dbReference>
<dbReference type="InterPro" id="IPR012340">
    <property type="entry name" value="NA-bd_OB-fold"/>
</dbReference>
<dbReference type="PROSITE" id="PS50862">
    <property type="entry name" value="AA_TRNA_LIGASE_II"/>
    <property type="match status" value="1"/>
</dbReference>
<evidence type="ECO:0000256" key="13">
    <source>
        <dbReference type="ARBA" id="ARBA00023146"/>
    </source>
</evidence>
<evidence type="ECO:0000259" key="19">
    <source>
        <dbReference type="PROSITE" id="PS50886"/>
    </source>
</evidence>
<dbReference type="NCBIfam" id="NF001756">
    <property type="entry name" value="PRK00484.1"/>
    <property type="match status" value="1"/>
</dbReference>
<dbReference type="AlphaFoldDB" id="G9WZG7"/>
<dbReference type="PATRIC" id="fig|796937.3.peg.765"/>
<comment type="subunit">
    <text evidence="3 15">Homodimer.</text>
</comment>
<feature type="binding site" evidence="15">
    <location>
        <position position="401"/>
    </location>
    <ligand>
        <name>Mg(2+)</name>
        <dbReference type="ChEBI" id="CHEBI:18420"/>
        <label>1</label>
    </ligand>
</feature>
<evidence type="ECO:0000256" key="1">
    <source>
        <dbReference type="ARBA" id="ARBA00004496"/>
    </source>
</evidence>
<dbReference type="PROSITE" id="PS50886">
    <property type="entry name" value="TRBD"/>
    <property type="match status" value="1"/>
</dbReference>
<feature type="binding site" evidence="15">
    <location>
        <position position="408"/>
    </location>
    <ligand>
        <name>Mg(2+)</name>
        <dbReference type="ChEBI" id="CHEBI:18420"/>
        <label>1</label>
    </ligand>
</feature>
<evidence type="ECO:0000256" key="2">
    <source>
        <dbReference type="ARBA" id="ARBA00008226"/>
    </source>
</evidence>
<dbReference type="Gene3D" id="3.30.930.10">
    <property type="entry name" value="Bira Bifunctional Protein, Domain 2"/>
    <property type="match status" value="1"/>
</dbReference>
<evidence type="ECO:0000256" key="14">
    <source>
        <dbReference type="ARBA" id="ARBA00048573"/>
    </source>
</evidence>
<keyword evidence="8 15" id="KW-0547">Nucleotide-binding</keyword>
<protein>
    <recommendedName>
        <fullName evidence="15">Lysine--tRNA ligase</fullName>
        <ecNumber evidence="15">6.1.1.6</ecNumber>
    </recommendedName>
    <alternativeName>
        <fullName evidence="15">Lysyl-tRNA synthetase</fullName>
        <shortName evidence="15">LysRS</shortName>
    </alternativeName>
</protein>
<keyword evidence="11 16" id="KW-0694">RNA-binding</keyword>
<comment type="catalytic activity">
    <reaction evidence="14 15 17">
        <text>tRNA(Lys) + L-lysine + ATP = L-lysyl-tRNA(Lys) + AMP + diphosphate</text>
        <dbReference type="Rhea" id="RHEA:20792"/>
        <dbReference type="Rhea" id="RHEA-COMP:9696"/>
        <dbReference type="Rhea" id="RHEA-COMP:9697"/>
        <dbReference type="ChEBI" id="CHEBI:30616"/>
        <dbReference type="ChEBI" id="CHEBI:32551"/>
        <dbReference type="ChEBI" id="CHEBI:33019"/>
        <dbReference type="ChEBI" id="CHEBI:78442"/>
        <dbReference type="ChEBI" id="CHEBI:78529"/>
        <dbReference type="ChEBI" id="CHEBI:456215"/>
        <dbReference type="EC" id="6.1.1.6"/>
    </reaction>
</comment>
<reference evidence="20 21" key="1">
    <citation type="submission" date="2011-08" db="EMBL/GenBank/DDBJ databases">
        <title>The Genome Sequence of Eubacteriaceae bacterium ACC19a.</title>
        <authorList>
            <consortium name="The Broad Institute Genome Sequencing Platform"/>
            <person name="Earl A."/>
            <person name="Ward D."/>
            <person name="Feldgarden M."/>
            <person name="Gevers D."/>
            <person name="Sizova M."/>
            <person name="Hazen A."/>
            <person name="Epstein S."/>
            <person name="Young S.K."/>
            <person name="Zeng Q."/>
            <person name="Gargeya S."/>
            <person name="Fitzgerald M."/>
            <person name="Haas B."/>
            <person name="Abouelleil A."/>
            <person name="Alvarado L."/>
            <person name="Arachchi H.M."/>
            <person name="Berlin A."/>
            <person name="Brown A."/>
            <person name="Chapman S.B."/>
            <person name="Chen Z."/>
            <person name="Dunbar C."/>
            <person name="Freedman E."/>
            <person name="Gearin G."/>
            <person name="Gellesch M."/>
            <person name="Goldberg J."/>
            <person name="Griggs A."/>
            <person name="Gujja S."/>
            <person name="Heiman D."/>
            <person name="Howarth C."/>
            <person name="Larson L."/>
            <person name="Lui A."/>
            <person name="MacDonald P.J.P."/>
            <person name="Montmayeur A."/>
            <person name="Murphy C."/>
            <person name="Neiman D."/>
            <person name="Pearson M."/>
            <person name="Priest M."/>
            <person name="Roberts A."/>
            <person name="Saif S."/>
            <person name="Shea T."/>
            <person name="Shenoy N."/>
            <person name="Sisk P."/>
            <person name="Stolte C."/>
            <person name="Sykes S."/>
            <person name="Wortman J."/>
            <person name="Nusbaum C."/>
            <person name="Birren B."/>
        </authorList>
    </citation>
    <scope>NUCLEOTIDE SEQUENCE [LARGE SCALE GENOMIC DNA]</scope>
    <source>
        <strain evidence="20 21">ACC19a</strain>
    </source>
</reference>
<dbReference type="InterPro" id="IPR004365">
    <property type="entry name" value="NA-bd_OB_tRNA"/>
</dbReference>
<comment type="subcellular location">
    <subcellularLocation>
        <location evidence="1 15">Cytoplasm</location>
    </subcellularLocation>
</comment>
<dbReference type="GO" id="GO:0005524">
    <property type="term" value="F:ATP binding"/>
    <property type="evidence" value="ECO:0007669"/>
    <property type="project" value="UniProtKB-UniRule"/>
</dbReference>
<sequence length="642" mass="73756">MEGEQIILNEIERLKYEKLLKLQENGKDPFKIEKFDQTHHSKEIKDNFEDFDGKEVSVAGRMMSFRSFGKATFIDIQDKDGRIQSYVRKDQLGEDLYKEFKEFDIGDIVGVTGIVFKTQKDEISIKASSIQLLSKSLRILPEKYHGLKDMDLRYRQRYVDLIVNPEVKEAFLTRNKAIKALRDFLEQREFIEVETPILNTIAGGAAARPFITHHNTLDIDMYLRIANELYLKRLIVGGFEKVYEMGRMFRNEGMDMKHNPEYTAMELYQAYADYEDIMKLTEEAVAYMAEAATGSTLIEYQGKQIDLKPPWRRLSMTDAIKQYANIDFDTIKTDEEAVELAKEHAVEIIPEMTRGHVISAIFEKYCEEKLIEPTFITHHPVEISPLSKRNPDDPRITNRFEAFVNTWEIANAFSELNDPIDQRARFMAQLRQRELGDEEAQMLDEDFLNAIEVGMPPTGGLGIGIDRVIMLLTNSASIRDVILFPTMKPMAKKMAENQDLSSQDDKSCNESITDLKKIDLSKVKVEPLFEDMVDFEKFSESDFRVVKVKNCEEVPKSNKLLKFILDDGTEKDRIILSGIKNYYSAEELIGKTLLAITNLPERKMMGEPSQGMLLSAVYEYNGEEALNLIMLDGNIPAGAKIY</sequence>
<dbReference type="GO" id="GO:0006430">
    <property type="term" value="P:lysyl-tRNA aminoacylation"/>
    <property type="evidence" value="ECO:0007669"/>
    <property type="project" value="UniProtKB-UniRule"/>
</dbReference>
<evidence type="ECO:0000256" key="16">
    <source>
        <dbReference type="PROSITE-ProRule" id="PRU00209"/>
    </source>
</evidence>
<dbReference type="PANTHER" id="PTHR42918">
    <property type="entry name" value="LYSYL-TRNA SYNTHETASE"/>
    <property type="match status" value="1"/>
</dbReference>
<dbReference type="Proteomes" id="UP000006437">
    <property type="component" value="Unassembled WGS sequence"/>
</dbReference>
<keyword evidence="9 15" id="KW-0067">ATP-binding</keyword>
<comment type="similarity">
    <text evidence="2 15">Belongs to the class-II aminoacyl-tRNA synthetase family.</text>
</comment>
<evidence type="ECO:0000313" key="20">
    <source>
        <dbReference type="EMBL" id="EHL15993.1"/>
    </source>
</evidence>
<dbReference type="SUPFAM" id="SSF50249">
    <property type="entry name" value="Nucleic acid-binding proteins"/>
    <property type="match status" value="2"/>
</dbReference>
<dbReference type="Pfam" id="PF00152">
    <property type="entry name" value="tRNA-synt_2"/>
    <property type="match status" value="1"/>
</dbReference>
<dbReference type="PRINTS" id="PR00982">
    <property type="entry name" value="TRNASYNTHLYS"/>
</dbReference>
<dbReference type="GO" id="GO:0005829">
    <property type="term" value="C:cytosol"/>
    <property type="evidence" value="ECO:0007669"/>
    <property type="project" value="TreeGrafter"/>
</dbReference>
<dbReference type="InterPro" id="IPR002547">
    <property type="entry name" value="tRNA-bd_dom"/>
</dbReference>
<keyword evidence="6 15" id="KW-0436">Ligase</keyword>
<accession>G9WZG7</accession>
<evidence type="ECO:0000256" key="8">
    <source>
        <dbReference type="ARBA" id="ARBA00022741"/>
    </source>
</evidence>
<dbReference type="Pfam" id="PF01588">
    <property type="entry name" value="tRNA_bind"/>
    <property type="match status" value="1"/>
</dbReference>
<dbReference type="CDD" id="cd00775">
    <property type="entry name" value="LysRS_core"/>
    <property type="match status" value="1"/>
</dbReference>
<organism evidence="20 21">
    <name type="scientific">Peptoanaerobacter stomatis</name>
    <dbReference type="NCBI Taxonomy" id="796937"/>
    <lineage>
        <taxon>Bacteria</taxon>
        <taxon>Bacillati</taxon>
        <taxon>Bacillota</taxon>
        <taxon>Clostridia</taxon>
        <taxon>Peptostreptococcales</taxon>
        <taxon>Filifactoraceae</taxon>
        <taxon>Peptoanaerobacter</taxon>
    </lineage>
</organism>
<proteinExistence type="inferred from homology"/>
<dbReference type="EC" id="6.1.1.6" evidence="15"/>